<evidence type="ECO:0000259" key="4">
    <source>
        <dbReference type="PROSITE" id="PS50932"/>
    </source>
</evidence>
<keyword evidence="2 5" id="KW-0238">DNA-binding</keyword>
<name>A0A434A0W5_9FLAO</name>
<organism evidence="5 6">
    <name type="scientific">Flavobacterium cupreum</name>
    <dbReference type="NCBI Taxonomy" id="2133766"/>
    <lineage>
        <taxon>Bacteria</taxon>
        <taxon>Pseudomonadati</taxon>
        <taxon>Bacteroidota</taxon>
        <taxon>Flavobacteriia</taxon>
        <taxon>Flavobacteriales</taxon>
        <taxon>Flavobacteriaceae</taxon>
        <taxon>Flavobacterium</taxon>
    </lineage>
</organism>
<dbReference type="AlphaFoldDB" id="A0A434A0W5"/>
<dbReference type="CDD" id="cd01392">
    <property type="entry name" value="HTH_LacI"/>
    <property type="match status" value="1"/>
</dbReference>
<keyword evidence="3" id="KW-0804">Transcription</keyword>
<reference evidence="6" key="1">
    <citation type="journal article" date="2019" name="Syst. Appl. Microbiol.">
        <title>Flavobacterium circumlabens sp. nov. and Flavobacterium cupreum sp. nov., two psychrotrophic species isolated from Antarctic environmental samples.</title>
        <authorList>
            <person name="Kralova S."/>
            <person name="Busse H.-J."/>
            <person name="Svec P."/>
            <person name="Maslanova I."/>
            <person name="Stankova E."/>
            <person name="Bartak M."/>
            <person name="Sedlacek I."/>
        </authorList>
    </citation>
    <scope>NUCLEOTIDE SEQUENCE [LARGE SCALE GENOMIC DNA]</scope>
    <source>
        <strain evidence="6">CCM 8825</strain>
    </source>
</reference>
<dbReference type="RefSeq" id="WP_127340708.1">
    <property type="nucleotide sequence ID" value="NZ_QWDM01000022.1"/>
</dbReference>
<dbReference type="InterPro" id="IPR028082">
    <property type="entry name" value="Peripla_BP_I"/>
</dbReference>
<gene>
    <name evidence="5" type="ORF">D0817_23425</name>
</gene>
<evidence type="ECO:0000256" key="3">
    <source>
        <dbReference type="ARBA" id="ARBA00023163"/>
    </source>
</evidence>
<dbReference type="Pfam" id="PF00356">
    <property type="entry name" value="LacI"/>
    <property type="match status" value="1"/>
</dbReference>
<dbReference type="Proteomes" id="UP000288102">
    <property type="component" value="Unassembled WGS sequence"/>
</dbReference>
<dbReference type="SUPFAM" id="SSF47413">
    <property type="entry name" value="lambda repressor-like DNA-binding domains"/>
    <property type="match status" value="1"/>
</dbReference>
<accession>A0A434A0W5</accession>
<evidence type="ECO:0000256" key="2">
    <source>
        <dbReference type="ARBA" id="ARBA00023125"/>
    </source>
</evidence>
<dbReference type="Gene3D" id="1.10.260.40">
    <property type="entry name" value="lambda repressor-like DNA-binding domains"/>
    <property type="match status" value="1"/>
</dbReference>
<dbReference type="PROSITE" id="PS00356">
    <property type="entry name" value="HTH_LACI_1"/>
    <property type="match status" value="1"/>
</dbReference>
<dbReference type="PANTHER" id="PTHR30146">
    <property type="entry name" value="LACI-RELATED TRANSCRIPTIONAL REPRESSOR"/>
    <property type="match status" value="1"/>
</dbReference>
<protein>
    <submittedName>
        <fullName evidence="5">LacI family DNA-binding transcriptional regulator</fullName>
    </submittedName>
</protein>
<dbReference type="SUPFAM" id="SSF53822">
    <property type="entry name" value="Periplasmic binding protein-like I"/>
    <property type="match status" value="1"/>
</dbReference>
<dbReference type="SMART" id="SM00354">
    <property type="entry name" value="HTH_LACI"/>
    <property type="match status" value="1"/>
</dbReference>
<dbReference type="PROSITE" id="PS50932">
    <property type="entry name" value="HTH_LACI_2"/>
    <property type="match status" value="1"/>
</dbReference>
<dbReference type="InterPro" id="IPR000843">
    <property type="entry name" value="HTH_LacI"/>
</dbReference>
<proteinExistence type="predicted"/>
<dbReference type="OrthoDB" id="628703at2"/>
<dbReference type="EMBL" id="QWDM01000022">
    <property type="protein sequence ID" value="RUT67967.1"/>
    <property type="molecule type" value="Genomic_DNA"/>
</dbReference>
<dbReference type="GO" id="GO:0000976">
    <property type="term" value="F:transcription cis-regulatory region binding"/>
    <property type="evidence" value="ECO:0007669"/>
    <property type="project" value="TreeGrafter"/>
</dbReference>
<keyword evidence="1" id="KW-0805">Transcription regulation</keyword>
<feature type="domain" description="HTH lacI-type" evidence="4">
    <location>
        <begin position="5"/>
        <end position="59"/>
    </location>
</feature>
<keyword evidence="6" id="KW-1185">Reference proteome</keyword>
<evidence type="ECO:0000256" key="1">
    <source>
        <dbReference type="ARBA" id="ARBA00023015"/>
    </source>
</evidence>
<comment type="caution">
    <text evidence="5">The sequence shown here is derived from an EMBL/GenBank/DDBJ whole genome shotgun (WGS) entry which is preliminary data.</text>
</comment>
<dbReference type="InterPro" id="IPR025997">
    <property type="entry name" value="SBP_2_dom"/>
</dbReference>
<dbReference type="PANTHER" id="PTHR30146:SF144">
    <property type="entry name" value="LACI-FAMILY TRANSCRIPTION REGULATOR"/>
    <property type="match status" value="1"/>
</dbReference>
<evidence type="ECO:0000313" key="6">
    <source>
        <dbReference type="Proteomes" id="UP000288102"/>
    </source>
</evidence>
<dbReference type="InterPro" id="IPR010982">
    <property type="entry name" value="Lambda_DNA-bd_dom_sf"/>
</dbReference>
<evidence type="ECO:0000313" key="5">
    <source>
        <dbReference type="EMBL" id="RUT67967.1"/>
    </source>
</evidence>
<dbReference type="Pfam" id="PF13407">
    <property type="entry name" value="Peripla_BP_4"/>
    <property type="match status" value="1"/>
</dbReference>
<dbReference type="Gene3D" id="3.40.50.2300">
    <property type="match status" value="2"/>
</dbReference>
<sequence>MKKNLTINEIAKIANVSRGTVDRVVNKRGYVAEDKQKQIEKIIKEYNFTPNTHARNLALSKSLKVAVILPEHKAGDYWEPIAKSTEMAGKNYLPFGLQISYYFYDQNNIDTFKDVEKKIFLEKNSAIITTQPQNPSIKAFLRKCVTKKIPFVLLGTNNTKYGALSNLGQDANQGGRLAGRLINYGQEHPAKYLIFNIFNEQNINPNVVSRIDGFKAYFKDNKKIKTELINININDAQLTAKITEKLMALTKSDGIFIPNSRAHMVAKLLNKDQKVRFLAFDLVTGNVPYLKAGVIDFLINQKPYEQGYRGVELLYRYLATFQQPDEVINIAAEVITIENLTSNEETSFEEENKSLK</sequence>
<dbReference type="GO" id="GO:0003700">
    <property type="term" value="F:DNA-binding transcription factor activity"/>
    <property type="evidence" value="ECO:0007669"/>
    <property type="project" value="TreeGrafter"/>
</dbReference>